<evidence type="ECO:0000313" key="1">
    <source>
        <dbReference type="EMBL" id="MBB2926583.1"/>
    </source>
</evidence>
<evidence type="ECO:0000313" key="4">
    <source>
        <dbReference type="Proteomes" id="UP000533533"/>
    </source>
</evidence>
<name>A0A2U1AN78_9BURK</name>
<dbReference type="RefSeq" id="WP_133253605.1">
    <property type="nucleotide sequence ID" value="NZ_JACHVZ010000003.1"/>
</dbReference>
<evidence type="ECO:0000313" key="2">
    <source>
        <dbReference type="EMBL" id="PYE14859.1"/>
    </source>
</evidence>
<dbReference type="Proteomes" id="UP000533533">
    <property type="component" value="Unassembled WGS sequence"/>
</dbReference>
<dbReference type="Proteomes" id="UP000247772">
    <property type="component" value="Unassembled WGS sequence"/>
</dbReference>
<keyword evidence="4" id="KW-1185">Reference proteome</keyword>
<dbReference type="AlphaFoldDB" id="A0A2U1AN78"/>
<evidence type="ECO:0000313" key="3">
    <source>
        <dbReference type="Proteomes" id="UP000247772"/>
    </source>
</evidence>
<dbReference type="EMBL" id="QJSQ01000036">
    <property type="protein sequence ID" value="PYE14859.1"/>
    <property type="molecule type" value="Genomic_DNA"/>
</dbReference>
<comment type="caution">
    <text evidence="2">The sequence shown here is derived from an EMBL/GenBank/DDBJ whole genome shotgun (WGS) entry which is preliminary data.</text>
</comment>
<organism evidence="2 3">
    <name type="scientific">Paraburkholderia silvatlantica</name>
    <dbReference type="NCBI Taxonomy" id="321895"/>
    <lineage>
        <taxon>Bacteria</taxon>
        <taxon>Pseudomonadati</taxon>
        <taxon>Pseudomonadota</taxon>
        <taxon>Betaproteobacteria</taxon>
        <taxon>Burkholderiales</taxon>
        <taxon>Burkholderiaceae</taxon>
        <taxon>Paraburkholderia</taxon>
    </lineage>
</organism>
<sequence length="106" mass="12222">MTISQGKADYIGIVHKRLTNIVDLSATIYAIRVGQKCDGNGIVEARRQVTQLASRVTRDRMELCFDKNTWHLPDRPAVQLFSAVSSNVFWHDGEAFKWWLLDERQM</sequence>
<proteinExistence type="predicted"/>
<accession>A0A2U1AN78</accession>
<gene>
    <name evidence="2" type="ORF">C7410_13630</name>
    <name evidence="1" type="ORF">FHX59_000992</name>
</gene>
<dbReference type="EMBL" id="JACHVZ010000003">
    <property type="protein sequence ID" value="MBB2926583.1"/>
    <property type="molecule type" value="Genomic_DNA"/>
</dbReference>
<protein>
    <submittedName>
        <fullName evidence="2">Uncharacterized protein</fullName>
    </submittedName>
</protein>
<reference evidence="2 3" key="1">
    <citation type="submission" date="2018-06" db="EMBL/GenBank/DDBJ databases">
        <title>Genomic Encyclopedia of Type Strains, Phase IV (KMG-V): Genome sequencing to study the core and pangenomes of soil and plant-associated prokaryotes.</title>
        <authorList>
            <person name="Whitman W."/>
        </authorList>
    </citation>
    <scope>NUCLEOTIDE SEQUENCE [LARGE SCALE GENOMIC DNA]</scope>
    <source>
        <strain evidence="2 3">SRCL-318</strain>
        <strain evidence="1 4">SRMrh-85</strain>
    </source>
</reference>